<feature type="domain" description="Spondin-like TSP1" evidence="7">
    <location>
        <begin position="882"/>
        <end position="934"/>
    </location>
</feature>
<keyword evidence="9" id="KW-1185">Reference proteome</keyword>
<dbReference type="Proteomes" id="UP001178507">
    <property type="component" value="Unassembled WGS sequence"/>
</dbReference>
<evidence type="ECO:0000256" key="3">
    <source>
        <dbReference type="ARBA" id="ARBA00023157"/>
    </source>
</evidence>
<gene>
    <name evidence="8" type="ORF">EVOR1521_LOCUS5508</name>
</gene>
<feature type="chain" id="PRO_5041282481" description="Spondin-like TSP1 domain-containing protein" evidence="6">
    <location>
        <begin position="27"/>
        <end position="1498"/>
    </location>
</feature>
<evidence type="ECO:0000256" key="5">
    <source>
        <dbReference type="SAM" id="MobiDB-lite"/>
    </source>
</evidence>
<reference evidence="8" key="1">
    <citation type="submission" date="2023-08" db="EMBL/GenBank/DDBJ databases">
        <authorList>
            <person name="Chen Y."/>
            <person name="Shah S."/>
            <person name="Dougan E. K."/>
            <person name="Thang M."/>
            <person name="Chan C."/>
        </authorList>
    </citation>
    <scope>NUCLEOTIDE SEQUENCE</scope>
</reference>
<feature type="domain" description="Spondin-like TSP1" evidence="7">
    <location>
        <begin position="653"/>
        <end position="705"/>
    </location>
</feature>
<keyword evidence="3" id="KW-1015">Disulfide bond</keyword>
<feature type="domain" description="Spondin-like TSP1" evidence="7">
    <location>
        <begin position="484"/>
        <end position="536"/>
    </location>
</feature>
<comment type="caution">
    <text evidence="8">The sequence shown here is derived from an EMBL/GenBank/DDBJ whole genome shotgun (WGS) entry which is preliminary data.</text>
</comment>
<feature type="compositionally biased region" description="Low complexity" evidence="5">
    <location>
        <begin position="1053"/>
        <end position="1063"/>
    </location>
</feature>
<feature type="compositionally biased region" description="Low complexity" evidence="5">
    <location>
        <begin position="1452"/>
        <end position="1466"/>
    </location>
</feature>
<dbReference type="Gene3D" id="2.20.100.10">
    <property type="entry name" value="Thrombospondin type-1 (TSP1) repeat"/>
    <property type="match status" value="17"/>
</dbReference>
<evidence type="ECO:0000256" key="1">
    <source>
        <dbReference type="ARBA" id="ARBA00022729"/>
    </source>
</evidence>
<dbReference type="InterPro" id="IPR044004">
    <property type="entry name" value="TSP1_spondin_dom"/>
</dbReference>
<dbReference type="Pfam" id="PF19028">
    <property type="entry name" value="TSP1_spondin"/>
    <property type="match status" value="6"/>
</dbReference>
<dbReference type="EMBL" id="CAUJNA010000394">
    <property type="protein sequence ID" value="CAJ1376435.1"/>
    <property type="molecule type" value="Genomic_DNA"/>
</dbReference>
<dbReference type="InterPro" id="IPR000884">
    <property type="entry name" value="TSP1_rpt"/>
</dbReference>
<sequence length="1498" mass="161011">MGRTSMRSSMCTGLRLSSLLLTFSFAHELEEIEMDAAGTSRMMRAETKEASRHHGAAIGISGNVETIELFRSKSSEDADCVWGDWVDWSVCQFTCGGGESIRTRKVKLMAQGDGKACDGKTKETRDCTKNSCPVDCAWDDWSKYSSCSVTCGLGTKSRTRGFRQVAEFGGVPCAGNTTQIIDCSRGDCPVDCQYADWDTWGGCSKSCGSGTRKRFRSVAAEPSADGKRCAEIGPNFEETSCGQNSCPVDCILTDWGLWDFCDVTCGPGSTKRTRLVKVHSGYGGLPCETLSENKTCDNGLCPVDCELSDWSEWSACDRSCKTDAEPGERKRFRTVAEAGNELGKPCPPNQTSHTQTSACSLHQCPTDCKLSDWTTWSDCSVSCGRGIAERLRNVKTAATFGGRECHANGGNLTYERKYCSVETCPVDCEWNDWQDWRGCSTSCGPGTGVRMRDVKTPMLHGGKDCEGGYSQDRECNLRFCPIHCEWSEWADWTSCSTSCGNGTESKARRVTVQADYGGVPCTGESALSRSCFAKSCPIHCQWTDWIDWGECTSSCGSGQQARTRAIAVQPQYQGDVCQGFASDTRSCENLPVCPTDCEWDVWTDWESCSATCGSGVSRRTRQRKKYEKDGGHVCWGTEDDEQVCTREACPVDCVMGDWTSWSLCSVTCGQGSQNRLRGIRTGPANGGKDCDPKLNETKSCDVGICPVDCQWTTWEPWTTCSRSCNGGSYTRKRYEKVASAHGGKACVGAADEDGVCNVEGCPVDCKWVPWSDWAGCSASCGSGTRTQSRVVEVAPQWGGLECETDEGGPANEKSEGCNEHPCPVDCQWSSWNKFSSCSKSCDGGTMSRTRVKSPAESNGGRPCTGDGDDSSFCNTQGCPRDCQWSEWTKWTACSKNCGGGKIKRFRDVSVPRKNGGEACEGSSEQEADCNMMECPVQCEWDEWSDWSACPVTCDGGVRIKTRRKKQQEHSGGVPCAGNTTEKDFCNSEPCPVDCTFGLWEQWGDCSTSCGVGQRFRTRVKSAELYGGRPCEEAMIHTGQCGTANETPGCPMLSTVSTTSTSTSLDGWGDRDGAGPFDPNAHGKQHEIPLPSDLMKNFSAVKDPHDFPTTSTTSGLPSMPCDEDKIKAAAEKSSAALKKGLEDVIADLKAQSSPVEVNTAAPAANLKRKQRASDVEAVRNEAEQALQASPAELDNYLGERAKKLLGNQTPDLELIRNLSAAAAAAPMTESSKNFTVPFLTTKGQDEKAVEAEVGGDLSLDVSDADKFVSVPAVKVAMQKAVAKLAGLESSSLVKVDITIPKAILLATWRRKAAGNVNVAYLIEVLSGMSAASVAQTISKQDINTVTGEIRSQLEAVGASFTLRATSLSVTILPVNDLDGDAKTAMEEVKKSVDVKPHSNSIEDATPSQSDGKVAAPPDSQVIVETPQQAAQATVSMAAEDGKADAHAQEVQDASNGAMGASSSNPSSHTAETGLLPKDDARGHFVMGPLMLLLVSLLST</sequence>
<dbReference type="InterPro" id="IPR052065">
    <property type="entry name" value="Compl_asym_regulator"/>
</dbReference>
<name>A0AA36HX83_9DINO</name>
<dbReference type="InterPro" id="IPR036383">
    <property type="entry name" value="TSP1_rpt_sf"/>
</dbReference>
<evidence type="ECO:0000313" key="8">
    <source>
        <dbReference type="EMBL" id="CAJ1376435.1"/>
    </source>
</evidence>
<dbReference type="SMART" id="SM00209">
    <property type="entry name" value="TSP1"/>
    <property type="match status" value="17"/>
</dbReference>
<dbReference type="PROSITE" id="PS50092">
    <property type="entry name" value="TSP1"/>
    <property type="match status" value="17"/>
</dbReference>
<accession>A0AA36HX83</accession>
<feature type="region of interest" description="Disordered" evidence="5">
    <location>
        <begin position="1389"/>
        <end position="1414"/>
    </location>
</feature>
<dbReference type="PANTHER" id="PTHR22906">
    <property type="entry name" value="PROPERDIN"/>
    <property type="match status" value="1"/>
</dbReference>
<evidence type="ECO:0000313" key="9">
    <source>
        <dbReference type="Proteomes" id="UP001178507"/>
    </source>
</evidence>
<evidence type="ECO:0000256" key="4">
    <source>
        <dbReference type="ARBA" id="ARBA00023180"/>
    </source>
</evidence>
<dbReference type="Pfam" id="PF00090">
    <property type="entry name" value="TSP_1"/>
    <property type="match status" value="11"/>
</dbReference>
<feature type="signal peptide" evidence="6">
    <location>
        <begin position="1"/>
        <end position="26"/>
    </location>
</feature>
<keyword evidence="4" id="KW-0325">Glycoprotein</keyword>
<feature type="domain" description="Spondin-like TSP1" evidence="7">
    <location>
        <begin position="250"/>
        <end position="301"/>
    </location>
</feature>
<feature type="compositionally biased region" description="Basic and acidic residues" evidence="5">
    <location>
        <begin position="1438"/>
        <end position="1448"/>
    </location>
</feature>
<evidence type="ECO:0000256" key="2">
    <source>
        <dbReference type="ARBA" id="ARBA00022737"/>
    </source>
</evidence>
<evidence type="ECO:0000259" key="7">
    <source>
        <dbReference type="Pfam" id="PF19028"/>
    </source>
</evidence>
<dbReference type="SUPFAM" id="SSF82895">
    <property type="entry name" value="TSP-1 type 1 repeat"/>
    <property type="match status" value="17"/>
</dbReference>
<protein>
    <recommendedName>
        <fullName evidence="7">Spondin-like TSP1 domain-containing protein</fullName>
    </recommendedName>
</protein>
<feature type="region of interest" description="Disordered" evidence="5">
    <location>
        <begin position="843"/>
        <end position="868"/>
    </location>
</feature>
<keyword evidence="2" id="KW-0677">Repeat</keyword>
<feature type="compositionally biased region" description="Polar residues" evidence="5">
    <location>
        <begin position="1396"/>
        <end position="1409"/>
    </location>
</feature>
<proteinExistence type="predicted"/>
<organism evidence="8 9">
    <name type="scientific">Effrenium voratum</name>
    <dbReference type="NCBI Taxonomy" id="2562239"/>
    <lineage>
        <taxon>Eukaryota</taxon>
        <taxon>Sar</taxon>
        <taxon>Alveolata</taxon>
        <taxon>Dinophyceae</taxon>
        <taxon>Suessiales</taxon>
        <taxon>Symbiodiniaceae</taxon>
        <taxon>Effrenium</taxon>
    </lineage>
</organism>
<feature type="region of interest" description="Disordered" evidence="5">
    <location>
        <begin position="1436"/>
        <end position="1474"/>
    </location>
</feature>
<evidence type="ECO:0000256" key="6">
    <source>
        <dbReference type="SAM" id="SignalP"/>
    </source>
</evidence>
<feature type="domain" description="Spondin-like TSP1" evidence="7">
    <location>
        <begin position="368"/>
        <end position="424"/>
    </location>
</feature>
<feature type="domain" description="Spondin-like TSP1" evidence="7">
    <location>
        <begin position="80"/>
        <end position="132"/>
    </location>
</feature>
<keyword evidence="1 6" id="KW-0732">Signal</keyword>
<feature type="region of interest" description="Disordered" evidence="5">
    <location>
        <begin position="1053"/>
        <end position="1087"/>
    </location>
</feature>